<evidence type="ECO:0000256" key="7">
    <source>
        <dbReference type="ARBA" id="ARBA00022777"/>
    </source>
</evidence>
<dbReference type="InterPro" id="IPR008271">
    <property type="entry name" value="Ser/Thr_kinase_AS"/>
</dbReference>
<dbReference type="GO" id="GO:0005634">
    <property type="term" value="C:nucleus"/>
    <property type="evidence" value="ECO:0007669"/>
    <property type="project" value="TreeGrafter"/>
</dbReference>
<comment type="caution">
    <text evidence="14">The sequence shown here is derived from an EMBL/GenBank/DDBJ whole genome shotgun (WGS) entry which is preliminary data.</text>
</comment>
<evidence type="ECO:0000256" key="9">
    <source>
        <dbReference type="ARBA" id="ARBA00047811"/>
    </source>
</evidence>
<evidence type="ECO:0000256" key="5">
    <source>
        <dbReference type="ARBA" id="ARBA00022679"/>
    </source>
</evidence>
<evidence type="ECO:0000256" key="4">
    <source>
        <dbReference type="ARBA" id="ARBA00022553"/>
    </source>
</evidence>
<name>I0YMD6_COCSC</name>
<dbReference type="RefSeq" id="XP_005644099.1">
    <property type="nucleotide sequence ID" value="XM_005644042.1"/>
</dbReference>
<dbReference type="InterPro" id="IPR011009">
    <property type="entry name" value="Kinase-like_dom_sf"/>
</dbReference>
<keyword evidence="8 11" id="KW-0067">ATP-binding</keyword>
<keyword evidence="3 12" id="KW-0723">Serine/threonine-protein kinase</keyword>
<comment type="catalytic activity">
    <reaction evidence="9">
        <text>L-threonyl-[protein] + ATP = O-phospho-L-threonyl-[protein] + ADP + H(+)</text>
        <dbReference type="Rhea" id="RHEA:46608"/>
        <dbReference type="Rhea" id="RHEA-COMP:11060"/>
        <dbReference type="Rhea" id="RHEA-COMP:11605"/>
        <dbReference type="ChEBI" id="CHEBI:15378"/>
        <dbReference type="ChEBI" id="CHEBI:30013"/>
        <dbReference type="ChEBI" id="CHEBI:30616"/>
        <dbReference type="ChEBI" id="CHEBI:61977"/>
        <dbReference type="ChEBI" id="CHEBI:456216"/>
        <dbReference type="EC" id="2.7.11.22"/>
    </reaction>
</comment>
<comment type="catalytic activity">
    <reaction evidence="10">
        <text>L-seryl-[protein] + ATP = O-phospho-L-seryl-[protein] + ADP + H(+)</text>
        <dbReference type="Rhea" id="RHEA:17989"/>
        <dbReference type="Rhea" id="RHEA-COMP:9863"/>
        <dbReference type="Rhea" id="RHEA-COMP:11604"/>
        <dbReference type="ChEBI" id="CHEBI:15378"/>
        <dbReference type="ChEBI" id="CHEBI:29999"/>
        <dbReference type="ChEBI" id="CHEBI:30616"/>
        <dbReference type="ChEBI" id="CHEBI:83421"/>
        <dbReference type="ChEBI" id="CHEBI:456216"/>
        <dbReference type="EC" id="2.7.11.22"/>
    </reaction>
</comment>
<evidence type="ECO:0000313" key="15">
    <source>
        <dbReference type="Proteomes" id="UP000007264"/>
    </source>
</evidence>
<dbReference type="eggNOG" id="KOG0594">
    <property type="taxonomic scope" value="Eukaryota"/>
</dbReference>
<dbReference type="PROSITE" id="PS00107">
    <property type="entry name" value="PROTEIN_KINASE_ATP"/>
    <property type="match status" value="1"/>
</dbReference>
<dbReference type="GO" id="GO:0030332">
    <property type="term" value="F:cyclin binding"/>
    <property type="evidence" value="ECO:0007669"/>
    <property type="project" value="TreeGrafter"/>
</dbReference>
<reference evidence="14 15" key="1">
    <citation type="journal article" date="2012" name="Genome Biol.">
        <title>The genome of the polar eukaryotic microalga coccomyxa subellipsoidea reveals traits of cold adaptation.</title>
        <authorList>
            <person name="Blanc G."/>
            <person name="Agarkova I."/>
            <person name="Grimwood J."/>
            <person name="Kuo A."/>
            <person name="Brueggeman A."/>
            <person name="Dunigan D."/>
            <person name="Gurnon J."/>
            <person name="Ladunga I."/>
            <person name="Lindquist E."/>
            <person name="Lucas S."/>
            <person name="Pangilinan J."/>
            <person name="Proschold T."/>
            <person name="Salamov A."/>
            <person name="Schmutz J."/>
            <person name="Weeks D."/>
            <person name="Yamada T."/>
            <person name="Claverie J.M."/>
            <person name="Grigoriev I."/>
            <person name="Van Etten J."/>
            <person name="Lomsadze A."/>
            <person name="Borodovsky M."/>
        </authorList>
    </citation>
    <scope>NUCLEOTIDE SEQUENCE [LARGE SCALE GENOMIC DNA]</scope>
    <source>
        <strain evidence="14 15">C-169</strain>
    </source>
</reference>
<dbReference type="Gene3D" id="3.30.200.20">
    <property type="entry name" value="Phosphorylase Kinase, domain 1"/>
    <property type="match status" value="1"/>
</dbReference>
<keyword evidence="7 14" id="KW-0418">Kinase</keyword>
<evidence type="ECO:0000256" key="11">
    <source>
        <dbReference type="PROSITE-ProRule" id="PRU10141"/>
    </source>
</evidence>
<dbReference type="SMART" id="SM00220">
    <property type="entry name" value="S_TKc"/>
    <property type="match status" value="1"/>
</dbReference>
<dbReference type="FunFam" id="1.10.510.10:FF:000281">
    <property type="entry name" value="Cyclin-dependent kinase 2"/>
    <property type="match status" value="1"/>
</dbReference>
<dbReference type="GO" id="GO:0010389">
    <property type="term" value="P:regulation of G2/M transition of mitotic cell cycle"/>
    <property type="evidence" value="ECO:0007669"/>
    <property type="project" value="TreeGrafter"/>
</dbReference>
<evidence type="ECO:0000256" key="10">
    <source>
        <dbReference type="ARBA" id="ARBA00048367"/>
    </source>
</evidence>
<accession>I0YMD6</accession>
<dbReference type="GO" id="GO:0004693">
    <property type="term" value="F:cyclin-dependent protein serine/threonine kinase activity"/>
    <property type="evidence" value="ECO:0007669"/>
    <property type="project" value="UniProtKB-EC"/>
</dbReference>
<dbReference type="InterPro" id="IPR000719">
    <property type="entry name" value="Prot_kinase_dom"/>
</dbReference>
<proteinExistence type="inferred from homology"/>
<evidence type="ECO:0000256" key="3">
    <source>
        <dbReference type="ARBA" id="ARBA00022527"/>
    </source>
</evidence>
<keyword evidence="4" id="KW-0597">Phosphoprotein</keyword>
<feature type="domain" description="Protein kinase" evidence="13">
    <location>
        <begin position="4"/>
        <end position="300"/>
    </location>
</feature>
<dbReference type="KEGG" id="csl:COCSUDRAFT_19447"/>
<sequence>MRDYKMLEKIGEGTYGQVYKAINREGRVVAIKKTRLDLEQGGVPSTTLREVSVLQSLNESIHIVRLLDVEHTREQERSVLFMVPSVVQAFEYLPMDLKKFLEDQWKHELLPLELVKVLMYQLLKGVAYLHGRGMMHRDLKPSNLLINDSNPDVPCLKIADLGLARVFHIPIRPYTHEIMTLWYWAPEVLLGTTHYALPIDMWSVGCIFSELLTGQPLFESDCEIQQLMCIFQVLGTPTEEVWKGVTKLQDWHTFPQWKPRDLARAYPDLGSDSVDLLRGMLQYQPARRISAKEALKHPFFAELDKEGIDEYLAVQCASNNPSSAGQGQGE</sequence>
<keyword evidence="5" id="KW-0808">Transferase</keyword>
<dbReference type="Pfam" id="PF00069">
    <property type="entry name" value="Pkinase"/>
    <property type="match status" value="1"/>
</dbReference>
<evidence type="ECO:0000256" key="1">
    <source>
        <dbReference type="ARBA" id="ARBA00006485"/>
    </source>
</evidence>
<dbReference type="PANTHER" id="PTHR24056:SF254">
    <property type="entry name" value="CYCLIN-DEPENDENT KINASE 2"/>
    <property type="match status" value="1"/>
</dbReference>
<dbReference type="PROSITE" id="PS00108">
    <property type="entry name" value="PROTEIN_KINASE_ST"/>
    <property type="match status" value="1"/>
</dbReference>
<keyword evidence="6 11" id="KW-0547">Nucleotide-binding</keyword>
<dbReference type="PROSITE" id="PS50011">
    <property type="entry name" value="PROTEIN_KINASE_DOM"/>
    <property type="match status" value="1"/>
</dbReference>
<dbReference type="GO" id="GO:0005737">
    <property type="term" value="C:cytoplasm"/>
    <property type="evidence" value="ECO:0007669"/>
    <property type="project" value="TreeGrafter"/>
</dbReference>
<comment type="similarity">
    <text evidence="1">Belongs to the protein kinase superfamily. CMGC Ser/Thr protein kinase family. CDC2/CDKX subfamily.</text>
</comment>
<keyword evidence="15" id="KW-1185">Reference proteome</keyword>
<dbReference type="FunFam" id="3.30.200.20:FF:000124">
    <property type="entry name" value="Cyclin-dependent kinase 4"/>
    <property type="match status" value="1"/>
</dbReference>
<dbReference type="AlphaFoldDB" id="I0YMD6"/>
<dbReference type="GeneID" id="17037527"/>
<dbReference type="GO" id="GO:0000082">
    <property type="term" value="P:G1/S transition of mitotic cell cycle"/>
    <property type="evidence" value="ECO:0007669"/>
    <property type="project" value="TreeGrafter"/>
</dbReference>
<evidence type="ECO:0000256" key="2">
    <source>
        <dbReference type="ARBA" id="ARBA00012425"/>
    </source>
</evidence>
<dbReference type="GO" id="GO:0007165">
    <property type="term" value="P:signal transduction"/>
    <property type="evidence" value="ECO:0007669"/>
    <property type="project" value="TreeGrafter"/>
</dbReference>
<dbReference type="CDD" id="cd07829">
    <property type="entry name" value="STKc_CDK_like"/>
    <property type="match status" value="1"/>
</dbReference>
<dbReference type="OrthoDB" id="1732493at2759"/>
<evidence type="ECO:0000259" key="13">
    <source>
        <dbReference type="PROSITE" id="PS50011"/>
    </source>
</evidence>
<organism evidence="14 15">
    <name type="scientific">Coccomyxa subellipsoidea (strain C-169)</name>
    <name type="common">Green microalga</name>
    <dbReference type="NCBI Taxonomy" id="574566"/>
    <lineage>
        <taxon>Eukaryota</taxon>
        <taxon>Viridiplantae</taxon>
        <taxon>Chlorophyta</taxon>
        <taxon>core chlorophytes</taxon>
        <taxon>Trebouxiophyceae</taxon>
        <taxon>Trebouxiophyceae incertae sedis</taxon>
        <taxon>Coccomyxaceae</taxon>
        <taxon>Coccomyxa</taxon>
        <taxon>Coccomyxa subellipsoidea</taxon>
    </lineage>
</organism>
<evidence type="ECO:0000256" key="12">
    <source>
        <dbReference type="RuleBase" id="RU000304"/>
    </source>
</evidence>
<gene>
    <name evidence="14" type="ORF">COCSUDRAFT_19447</name>
</gene>
<evidence type="ECO:0000256" key="6">
    <source>
        <dbReference type="ARBA" id="ARBA00022741"/>
    </source>
</evidence>
<dbReference type="GO" id="GO:0000307">
    <property type="term" value="C:cyclin-dependent protein kinase holoenzyme complex"/>
    <property type="evidence" value="ECO:0007669"/>
    <property type="project" value="TreeGrafter"/>
</dbReference>
<dbReference type="Proteomes" id="UP000007264">
    <property type="component" value="Unassembled WGS sequence"/>
</dbReference>
<dbReference type="PANTHER" id="PTHR24056">
    <property type="entry name" value="CELL DIVISION PROTEIN KINASE"/>
    <property type="match status" value="1"/>
</dbReference>
<evidence type="ECO:0000313" key="14">
    <source>
        <dbReference type="EMBL" id="EIE19555.1"/>
    </source>
</evidence>
<protein>
    <recommendedName>
        <fullName evidence="2">cyclin-dependent kinase</fullName>
        <ecNumber evidence="2">2.7.11.22</ecNumber>
    </recommendedName>
</protein>
<dbReference type="GO" id="GO:0010468">
    <property type="term" value="P:regulation of gene expression"/>
    <property type="evidence" value="ECO:0007669"/>
    <property type="project" value="TreeGrafter"/>
</dbReference>
<dbReference type="InterPro" id="IPR050108">
    <property type="entry name" value="CDK"/>
</dbReference>
<dbReference type="GO" id="GO:0005524">
    <property type="term" value="F:ATP binding"/>
    <property type="evidence" value="ECO:0007669"/>
    <property type="project" value="UniProtKB-UniRule"/>
</dbReference>
<dbReference type="InterPro" id="IPR017441">
    <property type="entry name" value="Protein_kinase_ATP_BS"/>
</dbReference>
<dbReference type="Gene3D" id="1.10.510.10">
    <property type="entry name" value="Transferase(Phosphotransferase) domain 1"/>
    <property type="match status" value="1"/>
</dbReference>
<feature type="binding site" evidence="11">
    <location>
        <position position="33"/>
    </location>
    <ligand>
        <name>ATP</name>
        <dbReference type="ChEBI" id="CHEBI:30616"/>
    </ligand>
</feature>
<dbReference type="STRING" id="574566.I0YMD6"/>
<dbReference type="EMBL" id="AGSI01000018">
    <property type="protein sequence ID" value="EIE19555.1"/>
    <property type="molecule type" value="Genomic_DNA"/>
</dbReference>
<dbReference type="EC" id="2.7.11.22" evidence="2"/>
<dbReference type="SUPFAM" id="SSF56112">
    <property type="entry name" value="Protein kinase-like (PK-like)"/>
    <property type="match status" value="1"/>
</dbReference>
<evidence type="ECO:0000256" key="8">
    <source>
        <dbReference type="ARBA" id="ARBA00022840"/>
    </source>
</evidence>